<evidence type="ECO:0000313" key="1">
    <source>
        <dbReference type="EMBL" id="KAJ9086714.1"/>
    </source>
</evidence>
<organism evidence="1 2">
    <name type="scientific">Entomophthora muscae</name>
    <dbReference type="NCBI Taxonomy" id="34485"/>
    <lineage>
        <taxon>Eukaryota</taxon>
        <taxon>Fungi</taxon>
        <taxon>Fungi incertae sedis</taxon>
        <taxon>Zoopagomycota</taxon>
        <taxon>Entomophthoromycotina</taxon>
        <taxon>Entomophthoromycetes</taxon>
        <taxon>Entomophthorales</taxon>
        <taxon>Entomophthoraceae</taxon>
        <taxon>Entomophthora</taxon>
    </lineage>
</organism>
<sequence length="334" mass="37582">MAIFELAPGPSNPRNSFLVKRGMSCGNNNAYQYLPSGLAQLQKFMDNVPWPLPLGNQSPLLLTAPAPMKVDANACPSEEAIWQSMIRMDKGTGKKGKQSQLLAIQHPSAEISMERFCNISMYEVKEAGIDLTYIYQEFGNFKYKVDGFQAEKATLSSWCQSQDKTNAENISNIQEVLTNQKKRIGLLEEDLDVTFLENQAYTDKLDEHRALVASIQDQLERANRKMASLKQKLDNLPNQHQHRGTERQSQGSYQNSSGQEEYHSLESNKKTNQRLPCFIQVQEMVIENGGPATVTIEDTVQYLKAQHKEAHKAASKAHFAASKAKCNRPTSLIW</sequence>
<gene>
    <name evidence="1" type="ORF">DSO57_1000971</name>
</gene>
<comment type="caution">
    <text evidence="1">The sequence shown here is derived from an EMBL/GenBank/DDBJ whole genome shotgun (WGS) entry which is preliminary data.</text>
</comment>
<name>A0ACC2UIT6_9FUNG</name>
<proteinExistence type="predicted"/>
<dbReference type="EMBL" id="QTSX02000712">
    <property type="protein sequence ID" value="KAJ9086714.1"/>
    <property type="molecule type" value="Genomic_DNA"/>
</dbReference>
<evidence type="ECO:0000313" key="2">
    <source>
        <dbReference type="Proteomes" id="UP001165960"/>
    </source>
</evidence>
<reference evidence="1" key="1">
    <citation type="submission" date="2022-04" db="EMBL/GenBank/DDBJ databases">
        <title>Genome of the entomopathogenic fungus Entomophthora muscae.</title>
        <authorList>
            <person name="Elya C."/>
            <person name="Lovett B.R."/>
            <person name="Lee E."/>
            <person name="Macias A.M."/>
            <person name="Hajek A.E."/>
            <person name="De Bivort B.L."/>
            <person name="Kasson M.T."/>
            <person name="De Fine Licht H.H."/>
            <person name="Stajich J.E."/>
        </authorList>
    </citation>
    <scope>NUCLEOTIDE SEQUENCE</scope>
    <source>
        <strain evidence="1">Berkeley</strain>
    </source>
</reference>
<dbReference type="Proteomes" id="UP001165960">
    <property type="component" value="Unassembled WGS sequence"/>
</dbReference>
<keyword evidence="2" id="KW-1185">Reference proteome</keyword>
<protein>
    <submittedName>
        <fullName evidence="1">Uncharacterized protein</fullName>
    </submittedName>
</protein>
<accession>A0ACC2UIT6</accession>